<accession>A0A5B7IS15</accession>
<feature type="region of interest" description="Disordered" evidence="1">
    <location>
        <begin position="1"/>
        <end position="41"/>
    </location>
</feature>
<reference evidence="2 3" key="1">
    <citation type="submission" date="2019-05" db="EMBL/GenBank/DDBJ databases">
        <title>Another draft genome of Portunus trituberculatus and its Hox gene families provides insights of decapod evolution.</title>
        <authorList>
            <person name="Jeong J.-H."/>
            <person name="Song I."/>
            <person name="Kim S."/>
            <person name="Choi T."/>
            <person name="Kim D."/>
            <person name="Ryu S."/>
            <person name="Kim W."/>
        </authorList>
    </citation>
    <scope>NUCLEOTIDE SEQUENCE [LARGE SCALE GENOMIC DNA]</scope>
    <source>
        <tissue evidence="2">Muscle</tissue>
    </source>
</reference>
<dbReference type="Proteomes" id="UP000324222">
    <property type="component" value="Unassembled WGS sequence"/>
</dbReference>
<feature type="region of interest" description="Disordered" evidence="1">
    <location>
        <begin position="67"/>
        <end position="89"/>
    </location>
</feature>
<comment type="caution">
    <text evidence="2">The sequence shown here is derived from an EMBL/GenBank/DDBJ whole genome shotgun (WGS) entry which is preliminary data.</text>
</comment>
<gene>
    <name evidence="2" type="ORF">E2C01_079915</name>
</gene>
<name>A0A5B7IS15_PORTR</name>
<protein>
    <submittedName>
        <fullName evidence="2">Uncharacterized protein</fullName>
    </submittedName>
</protein>
<proteinExistence type="predicted"/>
<feature type="compositionally biased region" description="Low complexity" evidence="1">
    <location>
        <begin position="30"/>
        <end position="40"/>
    </location>
</feature>
<organism evidence="2 3">
    <name type="scientific">Portunus trituberculatus</name>
    <name type="common">Swimming crab</name>
    <name type="synonym">Neptunus trituberculatus</name>
    <dbReference type="NCBI Taxonomy" id="210409"/>
    <lineage>
        <taxon>Eukaryota</taxon>
        <taxon>Metazoa</taxon>
        <taxon>Ecdysozoa</taxon>
        <taxon>Arthropoda</taxon>
        <taxon>Crustacea</taxon>
        <taxon>Multicrustacea</taxon>
        <taxon>Malacostraca</taxon>
        <taxon>Eumalacostraca</taxon>
        <taxon>Eucarida</taxon>
        <taxon>Decapoda</taxon>
        <taxon>Pleocyemata</taxon>
        <taxon>Brachyura</taxon>
        <taxon>Eubrachyura</taxon>
        <taxon>Portunoidea</taxon>
        <taxon>Portunidae</taxon>
        <taxon>Portuninae</taxon>
        <taxon>Portunus</taxon>
    </lineage>
</organism>
<dbReference type="AlphaFoldDB" id="A0A5B7IS15"/>
<evidence type="ECO:0000313" key="3">
    <source>
        <dbReference type="Proteomes" id="UP000324222"/>
    </source>
</evidence>
<sequence length="89" mass="9613">MKKTEERKKRRRRKTQEDRRPPTGPPSLRAPPSASPLFSAGGVGVQAHMDVGSLLTGMEGVAVTWRNAGSSDTGSARWAGRSNANINIR</sequence>
<keyword evidence="3" id="KW-1185">Reference proteome</keyword>
<evidence type="ECO:0000313" key="2">
    <source>
        <dbReference type="EMBL" id="MPC85153.1"/>
    </source>
</evidence>
<dbReference type="EMBL" id="VSRR010067506">
    <property type="protein sequence ID" value="MPC85153.1"/>
    <property type="molecule type" value="Genomic_DNA"/>
</dbReference>
<evidence type="ECO:0000256" key="1">
    <source>
        <dbReference type="SAM" id="MobiDB-lite"/>
    </source>
</evidence>